<comment type="caution">
    <text evidence="1">The sequence shown here is derived from an EMBL/GenBank/DDBJ whole genome shotgun (WGS) entry which is preliminary data.</text>
</comment>
<dbReference type="Proteomes" id="UP000824029">
    <property type="component" value="Unassembled WGS sequence"/>
</dbReference>
<dbReference type="EMBL" id="DXBZ01000028">
    <property type="protein sequence ID" value="HIZ17699.1"/>
    <property type="molecule type" value="Genomic_DNA"/>
</dbReference>
<accession>A0A9D2INT3</accession>
<proteinExistence type="predicted"/>
<reference evidence="1" key="1">
    <citation type="journal article" date="2021" name="PeerJ">
        <title>Extensive microbial diversity within the chicken gut microbiome revealed by metagenomics and culture.</title>
        <authorList>
            <person name="Gilroy R."/>
            <person name="Ravi A."/>
            <person name="Getino M."/>
            <person name="Pursley I."/>
            <person name="Horton D.L."/>
            <person name="Alikhan N.F."/>
            <person name="Baker D."/>
            <person name="Gharbi K."/>
            <person name="Hall N."/>
            <person name="Watson M."/>
            <person name="Adriaenssens E.M."/>
            <person name="Foster-Nyarko E."/>
            <person name="Jarju S."/>
            <person name="Secka A."/>
            <person name="Antonio M."/>
            <person name="Oren A."/>
            <person name="Chaudhuri R.R."/>
            <person name="La Ragione R."/>
            <person name="Hildebrand F."/>
            <person name="Pallen M.J."/>
        </authorList>
    </citation>
    <scope>NUCLEOTIDE SEQUENCE</scope>
    <source>
        <strain evidence="1">ChiHecolR3B27-1887</strain>
    </source>
</reference>
<gene>
    <name evidence="1" type="ORF">IAA22_01080</name>
</gene>
<evidence type="ECO:0000313" key="2">
    <source>
        <dbReference type="Proteomes" id="UP000824029"/>
    </source>
</evidence>
<protein>
    <submittedName>
        <fullName evidence="1">Uncharacterized protein</fullName>
    </submittedName>
</protein>
<sequence>MPTITKTHMASDEQLARCADALERIAGASAGLSYDSAKGEYTGIGAYFAARRDGKKYTVRVPLTASTACTKLDANAGIAVPTPGTRARAAVDPYATINAFSHVDVTGFPDADGRPRVKTIEWDAMFRRDGTAGNVLVMAPVLWWSYVVEDGGQSALLSISDSPLPGMVPQPEAVLPDGTLRECMLYPKYVMSDYGGRPASVSGAQPRTRDVSHNSLITQVIQANGEDESWTGKTLAVDWYLKVMFLMKYATRNSQSVFQGCVSYDVKRQPSAATDAADHIDLAKGHGLLLGSAVMVGSEDVDRGNATAHDVVDYAVITSIDASDEGFDRLTLDRSVTVATTDWVKTAPWPTGSCDGVYGDGSPYDPLSGDEPFVLQGVETGIGAYEVFANVVLKNDGTSGWHVYINHDAISETTSVSSIHEDTGVSLPTDENDSWKYPTIMANADGFLCGTDAAGSTTTGMCDGTYTNKMSTVGERELRSLGGLANGAGAGLWCVSGNNALATARWNIGSRQSG</sequence>
<evidence type="ECO:0000313" key="1">
    <source>
        <dbReference type="EMBL" id="HIZ17699.1"/>
    </source>
</evidence>
<organism evidence="1 2">
    <name type="scientific">Candidatus Olsenella stercoravium</name>
    <dbReference type="NCBI Taxonomy" id="2838713"/>
    <lineage>
        <taxon>Bacteria</taxon>
        <taxon>Bacillati</taxon>
        <taxon>Actinomycetota</taxon>
        <taxon>Coriobacteriia</taxon>
        <taxon>Coriobacteriales</taxon>
        <taxon>Atopobiaceae</taxon>
        <taxon>Olsenella</taxon>
    </lineage>
</organism>
<name>A0A9D2INT3_9ACTN</name>
<dbReference type="AlphaFoldDB" id="A0A9D2INT3"/>
<reference evidence="1" key="2">
    <citation type="submission" date="2021-04" db="EMBL/GenBank/DDBJ databases">
        <authorList>
            <person name="Gilroy R."/>
        </authorList>
    </citation>
    <scope>NUCLEOTIDE SEQUENCE</scope>
    <source>
        <strain evidence="1">ChiHecolR3B27-1887</strain>
    </source>
</reference>